<dbReference type="SUPFAM" id="SSF52540">
    <property type="entry name" value="P-loop containing nucleoside triphosphate hydrolases"/>
    <property type="match status" value="1"/>
</dbReference>
<evidence type="ECO:0000313" key="2">
    <source>
        <dbReference type="Proteomes" id="UP000189462"/>
    </source>
</evidence>
<evidence type="ECO:0008006" key="3">
    <source>
        <dbReference type="Google" id="ProtNLM"/>
    </source>
</evidence>
<dbReference type="Gene3D" id="3.40.50.300">
    <property type="entry name" value="P-loop containing nucleotide triphosphate hydrolases"/>
    <property type="match status" value="1"/>
</dbReference>
<accession>A0A1V3NS40</accession>
<protein>
    <recommendedName>
        <fullName evidence="3">Thymidylate kinase</fullName>
    </recommendedName>
</protein>
<proteinExistence type="predicted"/>
<dbReference type="AlphaFoldDB" id="A0A1V3NS40"/>
<name>A0A1V3NS40_9GAMM</name>
<dbReference type="EMBL" id="MVBK01000015">
    <property type="protein sequence ID" value="OOG27834.1"/>
    <property type="molecule type" value="Genomic_DNA"/>
</dbReference>
<evidence type="ECO:0000313" key="1">
    <source>
        <dbReference type="EMBL" id="OOG27834.1"/>
    </source>
</evidence>
<dbReference type="STRING" id="108003.B1C78_02695"/>
<dbReference type="RefSeq" id="WP_175628213.1">
    <property type="nucleotide sequence ID" value="NZ_MVBK01000015.1"/>
</dbReference>
<dbReference type="InterPro" id="IPR027417">
    <property type="entry name" value="P-loop_NTPase"/>
</dbReference>
<keyword evidence="2" id="KW-1185">Reference proteome</keyword>
<dbReference type="Proteomes" id="UP000189462">
    <property type="component" value="Unassembled WGS sequence"/>
</dbReference>
<gene>
    <name evidence="1" type="ORF">B1C78_02695</name>
</gene>
<sequence length="237" mass="26924">MNRPRPPLVAEFVGFPGAGKTTVAKRAVHSLRARKEIDPFFYSKDGKLSPGTRDLVTGLALAARAAGRFLLTAVPTQGLRQMRRAADVLDKVLIARRVRRTLQEHSLVLFDQNIMQKLYLVHEGDRPPPEDLIAMLELLHDDLADIHVFIDTPPELAAQRCVARAKKSLQRFYRGWSIERVSDLYREQYEALDSMARWLQEQPHTTVIRLDGTGKPEKLGEELARRLAELLGERQSQ</sequence>
<reference evidence="1 2" key="1">
    <citation type="submission" date="2017-02" db="EMBL/GenBank/DDBJ databases">
        <title>Genomic diversity within the haloalkaliphilic genus Thioalkalivibrio.</title>
        <authorList>
            <person name="Ahn A.-C."/>
            <person name="Meier-Kolthoff J."/>
            <person name="Overmars L."/>
            <person name="Richter M."/>
            <person name="Woyke T."/>
            <person name="Sorokin D.Y."/>
            <person name="Muyzer G."/>
        </authorList>
    </citation>
    <scope>NUCLEOTIDE SEQUENCE [LARGE SCALE GENOMIC DNA]</scope>
    <source>
        <strain evidence="1 2">ALJD</strain>
    </source>
</reference>
<comment type="caution">
    <text evidence="1">The sequence shown here is derived from an EMBL/GenBank/DDBJ whole genome shotgun (WGS) entry which is preliminary data.</text>
</comment>
<organism evidence="1 2">
    <name type="scientific">Thioalkalivibrio denitrificans</name>
    <dbReference type="NCBI Taxonomy" id="108003"/>
    <lineage>
        <taxon>Bacteria</taxon>
        <taxon>Pseudomonadati</taxon>
        <taxon>Pseudomonadota</taxon>
        <taxon>Gammaproteobacteria</taxon>
        <taxon>Chromatiales</taxon>
        <taxon>Ectothiorhodospiraceae</taxon>
        <taxon>Thioalkalivibrio</taxon>
    </lineage>
</organism>